<dbReference type="SUPFAM" id="SSF53649">
    <property type="entry name" value="Alkaline phosphatase-like"/>
    <property type="match status" value="1"/>
</dbReference>
<dbReference type="RefSeq" id="WP_377905863.1">
    <property type="nucleotide sequence ID" value="NZ_JBHRZS010000007.1"/>
</dbReference>
<feature type="signal peptide" evidence="1">
    <location>
        <begin position="1"/>
        <end position="21"/>
    </location>
</feature>
<proteinExistence type="predicted"/>
<evidence type="ECO:0000313" key="4">
    <source>
        <dbReference type="Proteomes" id="UP001595805"/>
    </source>
</evidence>
<evidence type="ECO:0000259" key="2">
    <source>
        <dbReference type="Pfam" id="PF01676"/>
    </source>
</evidence>
<evidence type="ECO:0000256" key="1">
    <source>
        <dbReference type="SAM" id="SignalP"/>
    </source>
</evidence>
<keyword evidence="4" id="KW-1185">Reference proteome</keyword>
<feature type="chain" id="PRO_5045101865" evidence="1">
    <location>
        <begin position="22"/>
        <end position="360"/>
    </location>
</feature>
<dbReference type="InterPro" id="IPR006124">
    <property type="entry name" value="Metalloenzyme"/>
</dbReference>
<protein>
    <submittedName>
        <fullName evidence="3">Sulfatase-like hydrolase/transferase</fullName>
    </submittedName>
</protein>
<feature type="domain" description="Metalloenzyme" evidence="2">
    <location>
        <begin position="219"/>
        <end position="300"/>
    </location>
</feature>
<keyword evidence="1" id="KW-0732">Signal</keyword>
<gene>
    <name evidence="3" type="ORF">ACFOSV_09975</name>
</gene>
<name>A0ABV8AS58_9BACT</name>
<comment type="caution">
    <text evidence="3">The sequence shown here is derived from an EMBL/GenBank/DDBJ whole genome shotgun (WGS) entry which is preliminary data.</text>
</comment>
<evidence type="ECO:0000313" key="3">
    <source>
        <dbReference type="EMBL" id="MFC3880505.1"/>
    </source>
</evidence>
<dbReference type="Gene3D" id="3.40.720.10">
    <property type="entry name" value="Alkaline Phosphatase, subunit A"/>
    <property type="match status" value="1"/>
</dbReference>
<dbReference type="InterPro" id="IPR017850">
    <property type="entry name" value="Alkaline_phosphatase_core_sf"/>
</dbReference>
<sequence>MKNKYPLFCLFLLGIIVTSQAQSHKTENIFLITLDGMRWQEVFAGIDPLLLNDTTVLADPSELTNLFWAKDKAGRREKLMPFLWNVFKKEGQIYGNRAYGNLVDNANKLWFSYPGYNEVLSGFADDERITSNDKINNPNVTFLEYLNQRDEYKGKVRAFGSWDVFPYIINAERSGIPVNAGFTTATNPSETEKLIARLQSEIRGPWGEVRLDPFTHHFALETIKDEKPSIVYIAYGETDDWAHGGNYEQYILAARQTDQYIQELWEYIQRDAKYADKTTMIITTDHGRGVDASSWTGHGARIPEAGQIWMAVIGPDTQAQGEMKKKGQWQSAMLARTIFTLLGLEYPDESAAPEIKEMIN</sequence>
<accession>A0ABV8AS58</accession>
<dbReference type="EMBL" id="JBHRZS010000007">
    <property type="protein sequence ID" value="MFC3880505.1"/>
    <property type="molecule type" value="Genomic_DNA"/>
</dbReference>
<organism evidence="3 4">
    <name type="scientific">Algoriphagus namhaensis</name>
    <dbReference type="NCBI Taxonomy" id="915353"/>
    <lineage>
        <taxon>Bacteria</taxon>
        <taxon>Pseudomonadati</taxon>
        <taxon>Bacteroidota</taxon>
        <taxon>Cytophagia</taxon>
        <taxon>Cytophagales</taxon>
        <taxon>Cyclobacteriaceae</taxon>
        <taxon>Algoriphagus</taxon>
    </lineage>
</organism>
<reference evidence="4" key="1">
    <citation type="journal article" date="2019" name="Int. J. Syst. Evol. Microbiol.">
        <title>The Global Catalogue of Microorganisms (GCM) 10K type strain sequencing project: providing services to taxonomists for standard genome sequencing and annotation.</title>
        <authorList>
            <consortium name="The Broad Institute Genomics Platform"/>
            <consortium name="The Broad Institute Genome Sequencing Center for Infectious Disease"/>
            <person name="Wu L."/>
            <person name="Ma J."/>
        </authorList>
    </citation>
    <scope>NUCLEOTIDE SEQUENCE [LARGE SCALE GENOMIC DNA]</scope>
    <source>
        <strain evidence="4">CCUG 60523</strain>
    </source>
</reference>
<dbReference type="Pfam" id="PF01676">
    <property type="entry name" value="Metalloenzyme"/>
    <property type="match status" value="1"/>
</dbReference>
<dbReference type="Proteomes" id="UP001595805">
    <property type="component" value="Unassembled WGS sequence"/>
</dbReference>